<evidence type="ECO:0000313" key="4">
    <source>
        <dbReference type="Proteomes" id="UP000182152"/>
    </source>
</evidence>
<organism evidence="3 4">
    <name type="scientific">Enterococcus ratti</name>
    <dbReference type="NCBI Taxonomy" id="150033"/>
    <lineage>
        <taxon>Bacteria</taxon>
        <taxon>Bacillati</taxon>
        <taxon>Bacillota</taxon>
        <taxon>Bacilli</taxon>
        <taxon>Lactobacillales</taxon>
        <taxon>Enterococcaceae</taxon>
        <taxon>Enterococcus</taxon>
    </lineage>
</organism>
<dbReference type="Pfam" id="PF03272">
    <property type="entry name" value="Mucin_bdg"/>
    <property type="match status" value="1"/>
</dbReference>
<gene>
    <name evidence="3" type="ORF">RV14_GL002286</name>
</gene>
<dbReference type="AlphaFoldDB" id="A0A1L8WNW4"/>
<keyword evidence="4" id="KW-1185">Reference proteome</keyword>
<evidence type="ECO:0000256" key="1">
    <source>
        <dbReference type="SAM" id="SignalP"/>
    </source>
</evidence>
<feature type="domain" description="Putative mucin/carbohydrate-binding" evidence="2">
    <location>
        <begin position="52"/>
        <end position="135"/>
    </location>
</feature>
<protein>
    <recommendedName>
        <fullName evidence="2">Putative mucin/carbohydrate-binding domain-containing protein</fullName>
    </recommendedName>
</protein>
<reference evidence="3 4" key="1">
    <citation type="submission" date="2014-12" db="EMBL/GenBank/DDBJ databases">
        <title>Draft genome sequences of 29 type strains of Enterococci.</title>
        <authorList>
            <person name="Zhong Z."/>
            <person name="Sun Z."/>
            <person name="Liu W."/>
            <person name="Zhang W."/>
            <person name="Zhang H."/>
        </authorList>
    </citation>
    <scope>NUCLEOTIDE SEQUENCE [LARGE SCALE GENOMIC DNA]</scope>
    <source>
        <strain evidence="3 4">DSM 15687</strain>
    </source>
</reference>
<name>A0A1L8WNW4_9ENTE</name>
<proteinExistence type="predicted"/>
<sequence>MKKKMIVTSAAGIMLFSNLFAVSPQALAAQTAPSSSSTSQVVSQEATQSFTLKGANHATFAQINVTKNNLHLQTFAVKPDTKFRNAYASIKVKRVGYSVFSKDFIGNKLLAAGQKNIHLEEGDIVTITHREANDANFIVSNADLKGNTSGNYTYMVRNGQLENITLQLEEATKAINNLFNGRKPKPNITQEQLDLALEKLEALPNDYYFMEYETLYNKLEKANTAYLDSLKLEEAKKAVDALYNGNTPRPDITQEQLEAAADKLYALPENLKGLQELAWKLQDASDAFMEQNSSF</sequence>
<comment type="caution">
    <text evidence="3">The sequence shown here is derived from an EMBL/GenBank/DDBJ whole genome shotgun (WGS) entry which is preliminary data.</text>
</comment>
<dbReference type="OrthoDB" id="2392728at2"/>
<feature type="signal peptide" evidence="1">
    <location>
        <begin position="1"/>
        <end position="28"/>
    </location>
</feature>
<accession>A0A1L8WNW4</accession>
<keyword evidence="1" id="KW-0732">Signal</keyword>
<evidence type="ECO:0000313" key="3">
    <source>
        <dbReference type="EMBL" id="OJG82711.1"/>
    </source>
</evidence>
<dbReference type="RefSeq" id="WP_071855275.1">
    <property type="nucleotide sequence ID" value="NZ_JXLB01000008.1"/>
</dbReference>
<evidence type="ECO:0000259" key="2">
    <source>
        <dbReference type="Pfam" id="PF03272"/>
    </source>
</evidence>
<dbReference type="Proteomes" id="UP000182152">
    <property type="component" value="Unassembled WGS sequence"/>
</dbReference>
<dbReference type="InterPro" id="IPR004954">
    <property type="entry name" value="Mucin-bd"/>
</dbReference>
<dbReference type="EMBL" id="JXLB01000008">
    <property type="protein sequence ID" value="OJG82711.1"/>
    <property type="molecule type" value="Genomic_DNA"/>
</dbReference>
<feature type="chain" id="PRO_5009881966" description="Putative mucin/carbohydrate-binding domain-containing protein" evidence="1">
    <location>
        <begin position="29"/>
        <end position="295"/>
    </location>
</feature>